<dbReference type="Proteomes" id="UP000595046">
    <property type="component" value="Chromosome"/>
</dbReference>
<gene>
    <name evidence="2" type="ORF">G4Z16_00965</name>
</gene>
<evidence type="ECO:0000313" key="2">
    <source>
        <dbReference type="EMBL" id="QPP05192.1"/>
    </source>
</evidence>
<sequence length="192" mass="20786">MAYIDHHDVFFGSAEDGSPFVVVNADLPAAHRILTQSGFTAHEQHGHIWYRLPPGTSHQDADQATALAFMQLLATTTNIADLTSTADEEAVADVHFDLTGPHVTATTHWAAIRHVLALHGFRPTPAGHVLPPETTEAEAIAAVVRAEAHLYTTGARIHINLGIPAPENTPRAHSRPPRTISSPAQVQVQRHR</sequence>
<accession>A0A7T1T2I2</accession>
<feature type="compositionally biased region" description="Polar residues" evidence="1">
    <location>
        <begin position="179"/>
        <end position="192"/>
    </location>
</feature>
<evidence type="ECO:0000256" key="1">
    <source>
        <dbReference type="SAM" id="MobiDB-lite"/>
    </source>
</evidence>
<reference evidence="3" key="1">
    <citation type="submission" date="2020-02" db="EMBL/GenBank/DDBJ databases">
        <title>Streptomyces sp. ASO4wet.</title>
        <authorList>
            <person name="Risdian C."/>
            <person name="Landwehr W."/>
            <person name="Schupp P."/>
            <person name="Wink J."/>
        </authorList>
    </citation>
    <scope>NUCLEOTIDE SEQUENCE [LARGE SCALE GENOMIC DNA]</scope>
    <source>
        <strain evidence="3">ASO4wet</strain>
    </source>
</reference>
<proteinExistence type="predicted"/>
<organism evidence="2 3">
    <name type="scientific">Streptomyces bathyalis</name>
    <dbReference type="NCBI Taxonomy" id="2710756"/>
    <lineage>
        <taxon>Bacteria</taxon>
        <taxon>Bacillati</taxon>
        <taxon>Actinomycetota</taxon>
        <taxon>Actinomycetes</taxon>
        <taxon>Kitasatosporales</taxon>
        <taxon>Streptomycetaceae</taxon>
        <taxon>Streptomyces</taxon>
    </lineage>
</organism>
<name>A0A7T1T2I2_9ACTN</name>
<dbReference type="RefSeq" id="WP_197348693.1">
    <property type="nucleotide sequence ID" value="NZ_CP048882.1"/>
</dbReference>
<protein>
    <submittedName>
        <fullName evidence="2">Uncharacterized protein</fullName>
    </submittedName>
</protein>
<feature type="region of interest" description="Disordered" evidence="1">
    <location>
        <begin position="162"/>
        <end position="192"/>
    </location>
</feature>
<evidence type="ECO:0000313" key="3">
    <source>
        <dbReference type="Proteomes" id="UP000595046"/>
    </source>
</evidence>
<dbReference type="AlphaFoldDB" id="A0A7T1T2I2"/>
<dbReference type="KEGG" id="sbat:G4Z16_00965"/>
<keyword evidence="3" id="KW-1185">Reference proteome</keyword>
<dbReference type="EMBL" id="CP048882">
    <property type="protein sequence ID" value="QPP05192.1"/>
    <property type="molecule type" value="Genomic_DNA"/>
</dbReference>